<dbReference type="GO" id="GO:0046872">
    <property type="term" value="F:metal ion binding"/>
    <property type="evidence" value="ECO:0007669"/>
    <property type="project" value="UniProtKB-KW"/>
</dbReference>
<evidence type="ECO:0000256" key="10">
    <source>
        <dbReference type="ARBA" id="ARBA00022842"/>
    </source>
</evidence>
<dbReference type="Pfam" id="PF21999">
    <property type="entry name" value="IMS_HHH_1"/>
    <property type="match status" value="1"/>
</dbReference>
<dbReference type="InterPro" id="IPR001357">
    <property type="entry name" value="BRCT_dom"/>
</dbReference>
<name>A0A9W4TYY6_9ASCO</name>
<keyword evidence="9" id="KW-0227">DNA damage</keyword>
<keyword evidence="5" id="KW-0237">DNA synthesis</keyword>
<gene>
    <name evidence="19" type="ORF">CANVERA_P3637</name>
</gene>
<keyword evidence="6" id="KW-0808">Transferase</keyword>
<feature type="compositionally biased region" description="Low complexity" evidence="16">
    <location>
        <begin position="51"/>
        <end position="63"/>
    </location>
</feature>
<evidence type="ECO:0000256" key="6">
    <source>
        <dbReference type="ARBA" id="ARBA00022679"/>
    </source>
</evidence>
<evidence type="ECO:0000256" key="16">
    <source>
        <dbReference type="SAM" id="MobiDB-lite"/>
    </source>
</evidence>
<feature type="region of interest" description="Disordered" evidence="16">
    <location>
        <begin position="38"/>
        <end position="99"/>
    </location>
</feature>
<dbReference type="PROSITE" id="PS50173">
    <property type="entry name" value="UMUC"/>
    <property type="match status" value="1"/>
</dbReference>
<dbReference type="PANTHER" id="PTHR45990:SF1">
    <property type="entry name" value="DNA REPAIR PROTEIN REV1"/>
    <property type="match status" value="1"/>
</dbReference>
<evidence type="ECO:0000259" key="18">
    <source>
        <dbReference type="PROSITE" id="PS50173"/>
    </source>
</evidence>
<dbReference type="PROSITE" id="PS50172">
    <property type="entry name" value="BRCT"/>
    <property type="match status" value="1"/>
</dbReference>
<dbReference type="Pfam" id="PF00817">
    <property type="entry name" value="IMS"/>
    <property type="match status" value="1"/>
</dbReference>
<proteinExistence type="inferred from homology"/>
<dbReference type="PANTHER" id="PTHR45990">
    <property type="entry name" value="DNA REPAIR PROTEIN REV1"/>
    <property type="match status" value="1"/>
</dbReference>
<evidence type="ECO:0000313" key="19">
    <source>
        <dbReference type="EMBL" id="CAI5759128.1"/>
    </source>
</evidence>
<organism evidence="19 20">
    <name type="scientific">Candida verbasci</name>
    <dbReference type="NCBI Taxonomy" id="1227364"/>
    <lineage>
        <taxon>Eukaryota</taxon>
        <taxon>Fungi</taxon>
        <taxon>Dikarya</taxon>
        <taxon>Ascomycota</taxon>
        <taxon>Saccharomycotina</taxon>
        <taxon>Pichiomycetes</taxon>
        <taxon>Debaryomycetaceae</taxon>
        <taxon>Candida/Lodderomyces clade</taxon>
        <taxon>Candida</taxon>
    </lineage>
</organism>
<feature type="compositionally biased region" description="Basic and acidic residues" evidence="16">
    <location>
        <begin position="77"/>
        <end position="99"/>
    </location>
</feature>
<evidence type="ECO:0000256" key="5">
    <source>
        <dbReference type="ARBA" id="ARBA00022634"/>
    </source>
</evidence>
<dbReference type="Gene3D" id="3.30.70.270">
    <property type="match status" value="1"/>
</dbReference>
<evidence type="ECO:0000259" key="17">
    <source>
        <dbReference type="PROSITE" id="PS50172"/>
    </source>
</evidence>
<keyword evidence="11" id="KW-0238">DNA-binding</keyword>
<feature type="region of interest" description="Disordered" evidence="16">
    <location>
        <begin position="248"/>
        <end position="299"/>
    </location>
</feature>
<evidence type="ECO:0000256" key="9">
    <source>
        <dbReference type="ARBA" id="ARBA00022763"/>
    </source>
</evidence>
<keyword evidence="20" id="KW-1185">Reference proteome</keyword>
<evidence type="ECO:0000256" key="1">
    <source>
        <dbReference type="ARBA" id="ARBA00001946"/>
    </source>
</evidence>
<feature type="compositionally biased region" description="Acidic residues" evidence="16">
    <location>
        <begin position="249"/>
        <end position="267"/>
    </location>
</feature>
<dbReference type="FunFam" id="3.40.50.10190:FF:000011">
    <property type="entry name" value="DNA repair protein REV1"/>
    <property type="match status" value="1"/>
</dbReference>
<reference evidence="19" key="1">
    <citation type="submission" date="2022-12" db="EMBL/GenBank/DDBJ databases">
        <authorList>
            <person name="Brejova B."/>
        </authorList>
    </citation>
    <scope>NUCLEOTIDE SEQUENCE</scope>
</reference>
<dbReference type="GO" id="GO:0005634">
    <property type="term" value="C:nucleus"/>
    <property type="evidence" value="ECO:0007669"/>
    <property type="project" value="UniProtKB-SubCell"/>
</dbReference>
<keyword evidence="8" id="KW-0479">Metal-binding</keyword>
<dbReference type="SUPFAM" id="SSF56672">
    <property type="entry name" value="DNA/RNA polymerases"/>
    <property type="match status" value="1"/>
</dbReference>
<dbReference type="Pfam" id="PF16589">
    <property type="entry name" value="BRCT_2"/>
    <property type="match status" value="1"/>
</dbReference>
<feature type="compositionally biased region" description="Basic and acidic residues" evidence="16">
    <location>
        <begin position="268"/>
        <end position="278"/>
    </location>
</feature>
<evidence type="ECO:0000256" key="12">
    <source>
        <dbReference type="ARBA" id="ARBA00023204"/>
    </source>
</evidence>
<evidence type="ECO:0000256" key="14">
    <source>
        <dbReference type="ARBA" id="ARBA00058985"/>
    </source>
</evidence>
<feature type="region of interest" description="Disordered" evidence="16">
    <location>
        <begin position="766"/>
        <end position="807"/>
    </location>
</feature>
<dbReference type="CDD" id="cd17719">
    <property type="entry name" value="BRCT_Rev1"/>
    <property type="match status" value="1"/>
</dbReference>
<dbReference type="Gene3D" id="3.40.50.10190">
    <property type="entry name" value="BRCT domain"/>
    <property type="match status" value="1"/>
</dbReference>
<dbReference type="InterPro" id="IPR053848">
    <property type="entry name" value="IMS_HHH_1"/>
</dbReference>
<protein>
    <recommendedName>
        <fullName evidence="4">DNA repair protein REV1</fullName>
    </recommendedName>
    <alternativeName>
        <fullName evidence="15">Reversionless protein 1</fullName>
    </alternativeName>
</protein>
<keyword evidence="13" id="KW-0539">Nucleus</keyword>
<dbReference type="InterPro" id="IPR036420">
    <property type="entry name" value="BRCT_dom_sf"/>
</dbReference>
<dbReference type="EMBL" id="CANTUO010000004">
    <property type="protein sequence ID" value="CAI5759128.1"/>
    <property type="molecule type" value="Genomic_DNA"/>
</dbReference>
<accession>A0A9W4TYY6</accession>
<dbReference type="GO" id="GO:0003684">
    <property type="term" value="F:damaged DNA binding"/>
    <property type="evidence" value="ECO:0007669"/>
    <property type="project" value="InterPro"/>
</dbReference>
<evidence type="ECO:0000256" key="3">
    <source>
        <dbReference type="ARBA" id="ARBA00010945"/>
    </source>
</evidence>
<feature type="domain" description="UmuC" evidence="18">
    <location>
        <begin position="376"/>
        <end position="562"/>
    </location>
</feature>
<keyword evidence="10" id="KW-0460">Magnesium</keyword>
<comment type="function">
    <text evidence="14">Deoxycytidyl transferase involved in DNA repair. Transfers a dCMP residue from dCTP to the 3'-end of a DNA primer in a template-dependent reaction. May assist in the first step in the bypass of abasic lesions by the insertion of a nucleotide opposite the lesion. Required for normal induction of mutations by physical and chemical agents. Involved in mitochondrial DNA mutagenesis.</text>
</comment>
<dbReference type="Gene3D" id="6.10.250.1490">
    <property type="match status" value="1"/>
</dbReference>
<dbReference type="GO" id="GO:0003887">
    <property type="term" value="F:DNA-directed DNA polymerase activity"/>
    <property type="evidence" value="ECO:0007669"/>
    <property type="project" value="InterPro"/>
</dbReference>
<evidence type="ECO:0000256" key="4">
    <source>
        <dbReference type="ARBA" id="ARBA00020399"/>
    </source>
</evidence>
<dbReference type="InterPro" id="IPR017961">
    <property type="entry name" value="DNA_pol_Y-fam_little_finger"/>
</dbReference>
<dbReference type="Gene3D" id="1.10.150.20">
    <property type="entry name" value="5' to 3' exonuclease, C-terminal subdomain"/>
    <property type="match status" value="1"/>
</dbReference>
<evidence type="ECO:0000256" key="13">
    <source>
        <dbReference type="ARBA" id="ARBA00023242"/>
    </source>
</evidence>
<dbReference type="InterPro" id="IPR043128">
    <property type="entry name" value="Rev_trsase/Diguanyl_cyclase"/>
</dbReference>
<feature type="region of interest" description="Disordered" evidence="16">
    <location>
        <begin position="899"/>
        <end position="929"/>
    </location>
</feature>
<dbReference type="InterPro" id="IPR043502">
    <property type="entry name" value="DNA/RNA_pol_sf"/>
</dbReference>
<dbReference type="AlphaFoldDB" id="A0A9W4TYY6"/>
<dbReference type="InterPro" id="IPR001126">
    <property type="entry name" value="UmuC"/>
</dbReference>
<evidence type="ECO:0000256" key="2">
    <source>
        <dbReference type="ARBA" id="ARBA00004123"/>
    </source>
</evidence>
<dbReference type="GO" id="GO:0042276">
    <property type="term" value="P:error-prone translesion synthesis"/>
    <property type="evidence" value="ECO:0007669"/>
    <property type="project" value="TreeGrafter"/>
</dbReference>
<keyword evidence="7" id="KW-0548">Nucleotidyltransferase</keyword>
<comment type="subcellular location">
    <subcellularLocation>
        <location evidence="2">Nucleus</location>
    </subcellularLocation>
</comment>
<evidence type="ECO:0000256" key="15">
    <source>
        <dbReference type="ARBA" id="ARBA00081902"/>
    </source>
</evidence>
<dbReference type="SMART" id="SM00292">
    <property type="entry name" value="BRCT"/>
    <property type="match status" value="1"/>
</dbReference>
<comment type="caution">
    <text evidence="19">The sequence shown here is derived from an EMBL/GenBank/DDBJ whole genome shotgun (WGS) entry which is preliminary data.</text>
</comment>
<dbReference type="GO" id="GO:0017125">
    <property type="term" value="F:deoxycytidyl transferase activity"/>
    <property type="evidence" value="ECO:0007669"/>
    <property type="project" value="TreeGrafter"/>
</dbReference>
<dbReference type="OrthoDB" id="427711at2759"/>
<dbReference type="GO" id="GO:0006281">
    <property type="term" value="P:DNA repair"/>
    <property type="evidence" value="ECO:0007669"/>
    <property type="project" value="UniProtKB-KW"/>
</dbReference>
<keyword evidence="12" id="KW-0234">DNA repair</keyword>
<dbReference type="Gene3D" id="3.40.1170.60">
    <property type="match status" value="1"/>
</dbReference>
<evidence type="ECO:0000256" key="7">
    <source>
        <dbReference type="ARBA" id="ARBA00022695"/>
    </source>
</evidence>
<evidence type="ECO:0000256" key="8">
    <source>
        <dbReference type="ARBA" id="ARBA00022723"/>
    </source>
</evidence>
<dbReference type="Gene3D" id="3.30.1490.100">
    <property type="entry name" value="DNA polymerase, Y-family, little finger domain"/>
    <property type="match status" value="1"/>
</dbReference>
<dbReference type="Proteomes" id="UP001152885">
    <property type="component" value="Unassembled WGS sequence"/>
</dbReference>
<comment type="similarity">
    <text evidence="3">Belongs to the DNA polymerase type-Y family.</text>
</comment>
<dbReference type="SUPFAM" id="SSF52113">
    <property type="entry name" value="BRCT domain"/>
    <property type="match status" value="1"/>
</dbReference>
<dbReference type="GO" id="GO:0070987">
    <property type="term" value="P:error-free translesion synthesis"/>
    <property type="evidence" value="ECO:0007669"/>
    <property type="project" value="TreeGrafter"/>
</dbReference>
<evidence type="ECO:0000256" key="11">
    <source>
        <dbReference type="ARBA" id="ARBA00023125"/>
    </source>
</evidence>
<dbReference type="InterPro" id="IPR038401">
    <property type="entry name" value="Rev1_C_sf"/>
</dbReference>
<dbReference type="FunFam" id="3.30.1490.100:FF:000001">
    <property type="entry name" value="DNA repair protein REV1"/>
    <property type="match status" value="1"/>
</dbReference>
<comment type="cofactor">
    <cofactor evidence="1">
        <name>Mg(2+)</name>
        <dbReference type="ChEBI" id="CHEBI:18420"/>
    </cofactor>
</comment>
<sequence>MNQDELHLLNNTQDSLYSEYLKSLDDSNLINHIHSLRQKQEEVQGESTPKLDSTILSSTTSSDPFNDGLDEQLISITKHESDTESDFSKESPKDEETVGRMHSFDDYKTYFEAKILKQQKKDEEYIKWDQKRREKQGLNDGKKPAQIFQGCSMFVNGHTNPSINQLHRMIILHGGKFVNFLVNKSVATHIICDRLTPKKSIEFKNYKIAKAQWVVDCVEKQELLDWKDYRLISEVAYDQTRLDFKKANEEEEEEKEEVSEVEDEGESFLEKSQKREQEQEGEVLEESLPVFNEPPPNSGKGVHQVNNKYILDARHPDFLPSFFANSRLHHLSVWKADLRLKFLRKIIKENLHKSSSQIQHQHKQQQLKSELPNKYIMHIDFDCFFATASCLKYPNLNINKDPIAVAHGGKSSDVASCNYIARSYGIRNGMWLKNAKQLCPNLVILDYEFENYEKFSNEFYNYLISDKLYFDTIFPVSIDECLIDITSYIETNGVEKIKELAEMIRSHVFKLTKCTVSIGVSSNVLLAKLALKKAKPDGFYYLHQNIKQFLQDVPIKNLPGFGRGIIEKLQIENTNPKVSDIRKFSQHKLIRMLGHRTGMKLFEFSKGIDHSSIETDLNNPEAMLGRKSISVDVNFGIRFDSVDELDDFLIRLSKELYNRLINAGICGSQLTLRLAKRAPNASYETAKFLGLGDCEFVNKTSRLGVETNDWGIIGNEIKTLYRMLNIPPKELRGISITMTKLKDAEQVTKNRQMKLPFGKIKKIEPPRDINQYKKTTSPEKPPSEFETPQTSPTKLPRAISPMKVTPSKVQSRVDNKLVFSKTQIENRKKQKSSDDDINSIDWEVFQSLPEDIKKELEGELIRRGLIPAPAKPIKQNQKVYLQQLIPTQINKPPKYVRIIESPKKSPKKSKSSPVKLKKENGPEYEDSQSYDTSIINELPSSIKETVLKEIEYKKKIKNMDVKSMKEKLTKKIEERKINIVVNEDWIDNQQKVNNLNFLGNDVLLSDMIGQLQNWIKNSLDQQGPHIDDVNYFVNFLSTLLENDDLNKVIILIKEIKTNLSYFESLGTDEFIKDGILDWYNQLNSQILPVVNHYCQSRNIIYEL</sequence>
<feature type="domain" description="BRCT" evidence="17">
    <location>
        <begin position="143"/>
        <end position="231"/>
    </location>
</feature>
<evidence type="ECO:0000313" key="20">
    <source>
        <dbReference type="Proteomes" id="UP001152885"/>
    </source>
</evidence>
<dbReference type="Gene3D" id="1.20.58.1280">
    <property type="entry name" value="DNA repair protein Rev1, C-terminal domain"/>
    <property type="match status" value="1"/>
</dbReference>
<dbReference type="Pfam" id="PF11799">
    <property type="entry name" value="IMS_C"/>
    <property type="match status" value="1"/>
</dbReference>
<dbReference type="InterPro" id="IPR036775">
    <property type="entry name" value="DNA_pol_Y-fam_lit_finger_sf"/>
</dbReference>
<dbReference type="SUPFAM" id="SSF100879">
    <property type="entry name" value="Lesion bypass DNA polymerase (Y-family), little finger domain"/>
    <property type="match status" value="1"/>
</dbReference>